<reference evidence="2 3" key="1">
    <citation type="submission" date="2011-04" db="EMBL/GenBank/DDBJ databases">
        <authorList>
            <person name="Muzny D."/>
            <person name="Qin X."/>
            <person name="Deng J."/>
            <person name="Jiang H."/>
            <person name="Liu Y."/>
            <person name="Qu J."/>
            <person name="Song X.-Z."/>
            <person name="Zhang L."/>
            <person name="Thornton R."/>
            <person name="Coyle M."/>
            <person name="Francisco L."/>
            <person name="Jackson L."/>
            <person name="Javaid M."/>
            <person name="Korchina V."/>
            <person name="Kovar C."/>
            <person name="Mata R."/>
            <person name="Mathew T."/>
            <person name="Ngo R."/>
            <person name="Nguyen L."/>
            <person name="Nguyen N."/>
            <person name="Okwuonu G."/>
            <person name="Ongeri F."/>
            <person name="Pham C."/>
            <person name="Simmons D."/>
            <person name="Wilczek-Boney K."/>
            <person name="Hale W."/>
            <person name="Jakkamsetti A."/>
            <person name="Pham P."/>
            <person name="Ruth R."/>
            <person name="San Lucas F."/>
            <person name="Warren J."/>
            <person name="Zhang J."/>
            <person name="Zhao Z."/>
            <person name="Zhou C."/>
            <person name="Zhu D."/>
            <person name="Lee S."/>
            <person name="Bess C."/>
            <person name="Blankenburg K."/>
            <person name="Forbes L."/>
            <person name="Fu Q."/>
            <person name="Gubbala S."/>
            <person name="Hirani K."/>
            <person name="Jayaseelan J.C."/>
            <person name="Lara F."/>
            <person name="Munidasa M."/>
            <person name="Palculict T."/>
            <person name="Patil S."/>
            <person name="Pu L.-L."/>
            <person name="Saada N."/>
            <person name="Tang L."/>
            <person name="Weissenberger G."/>
            <person name="Zhu Y."/>
            <person name="Hemphill L."/>
            <person name="Shang Y."/>
            <person name="Youmans B."/>
            <person name="Ayvaz T."/>
            <person name="Ross M."/>
            <person name="Santibanez J."/>
            <person name="Aqrawi P."/>
            <person name="Gross S."/>
            <person name="Joshi V."/>
            <person name="Fowler G."/>
            <person name="Nazareth L."/>
            <person name="Reid J."/>
            <person name="Worley K."/>
            <person name="Petrosino J."/>
            <person name="Highlander S."/>
            <person name="Gibbs R."/>
        </authorList>
    </citation>
    <scope>NUCLEOTIDE SEQUENCE [LARGE SCALE GENOMIC DNA]</scope>
    <source>
        <strain evidence="2 3">ATCC 700821</strain>
    </source>
</reference>
<gene>
    <name evidence="2" type="ORF">HMPREF9144_1325</name>
</gene>
<evidence type="ECO:0000256" key="1">
    <source>
        <dbReference type="SAM" id="Phobius"/>
    </source>
</evidence>
<evidence type="ECO:0000313" key="3">
    <source>
        <dbReference type="Proteomes" id="UP000004123"/>
    </source>
</evidence>
<dbReference type="STRING" id="997353.HMPREF9144_1325"/>
<dbReference type="Proteomes" id="UP000004123">
    <property type="component" value="Unassembled WGS sequence"/>
</dbReference>
<organism evidence="2 3">
    <name type="scientific">Prevotella pallens ATCC 700821</name>
    <dbReference type="NCBI Taxonomy" id="997353"/>
    <lineage>
        <taxon>Bacteria</taxon>
        <taxon>Pseudomonadati</taxon>
        <taxon>Bacteroidota</taxon>
        <taxon>Bacteroidia</taxon>
        <taxon>Bacteroidales</taxon>
        <taxon>Prevotellaceae</taxon>
        <taxon>Prevotella</taxon>
    </lineage>
</organism>
<evidence type="ECO:0000313" key="2">
    <source>
        <dbReference type="EMBL" id="EGQ18078.1"/>
    </source>
</evidence>
<dbReference type="EMBL" id="AFPY01000069">
    <property type="protein sequence ID" value="EGQ18078.1"/>
    <property type="molecule type" value="Genomic_DNA"/>
</dbReference>
<sequence length="50" mass="5745">MEHIGNTLYAILCFIVLIFIIKKITSCVLRIILGLFLFCVICWLLNVFGI</sequence>
<dbReference type="AlphaFoldDB" id="F9DI35"/>
<feature type="transmembrane region" description="Helical" evidence="1">
    <location>
        <begin position="28"/>
        <end position="48"/>
    </location>
</feature>
<feature type="transmembrane region" description="Helical" evidence="1">
    <location>
        <begin position="6"/>
        <end position="21"/>
    </location>
</feature>
<comment type="caution">
    <text evidence="2">The sequence shown here is derived from an EMBL/GenBank/DDBJ whole genome shotgun (WGS) entry which is preliminary data.</text>
</comment>
<keyword evidence="1" id="KW-0812">Transmembrane</keyword>
<keyword evidence="1" id="KW-0472">Membrane</keyword>
<proteinExistence type="predicted"/>
<keyword evidence="1" id="KW-1133">Transmembrane helix</keyword>
<dbReference type="HOGENOM" id="CLU_210374_0_0_10"/>
<name>F9DI35_9BACT</name>
<protein>
    <submittedName>
        <fullName evidence="2">Uncharacterized protein</fullName>
    </submittedName>
</protein>
<accession>F9DI35</accession>